<keyword evidence="1" id="KW-1133">Transmembrane helix</keyword>
<organism evidence="2 3">
    <name type="scientific">Alteromonas halophila</name>
    <dbReference type="NCBI Taxonomy" id="516698"/>
    <lineage>
        <taxon>Bacteria</taxon>
        <taxon>Pseudomonadati</taxon>
        <taxon>Pseudomonadota</taxon>
        <taxon>Gammaproteobacteria</taxon>
        <taxon>Alteromonadales</taxon>
        <taxon>Alteromonadaceae</taxon>
        <taxon>Alteromonas/Salinimonas group</taxon>
        <taxon>Alteromonas</taxon>
    </lineage>
</organism>
<gene>
    <name evidence="2" type="ORF">GCM10007391_18820</name>
</gene>
<keyword evidence="3" id="KW-1185">Reference proteome</keyword>
<feature type="transmembrane region" description="Helical" evidence="1">
    <location>
        <begin position="12"/>
        <end position="30"/>
    </location>
</feature>
<reference evidence="2" key="1">
    <citation type="journal article" date="2014" name="Int. J. Syst. Evol. Microbiol.">
        <title>Complete genome sequence of Corynebacterium casei LMG S-19264T (=DSM 44701T), isolated from a smear-ripened cheese.</title>
        <authorList>
            <consortium name="US DOE Joint Genome Institute (JGI-PGF)"/>
            <person name="Walter F."/>
            <person name="Albersmeier A."/>
            <person name="Kalinowski J."/>
            <person name="Ruckert C."/>
        </authorList>
    </citation>
    <scope>NUCLEOTIDE SEQUENCE</scope>
    <source>
        <strain evidence="2">KCTC 22164</strain>
    </source>
</reference>
<evidence type="ECO:0000313" key="2">
    <source>
        <dbReference type="EMBL" id="GGW85172.1"/>
    </source>
</evidence>
<evidence type="ECO:0000313" key="3">
    <source>
        <dbReference type="Proteomes" id="UP000631300"/>
    </source>
</evidence>
<dbReference type="RefSeq" id="WP_189405710.1">
    <property type="nucleotide sequence ID" value="NZ_BMXP01000003.1"/>
</dbReference>
<accession>A0A918MYA5</accession>
<comment type="caution">
    <text evidence="2">The sequence shown here is derived from an EMBL/GenBank/DDBJ whole genome shotgun (WGS) entry which is preliminary data.</text>
</comment>
<name>A0A918MYA5_9ALTE</name>
<keyword evidence="1" id="KW-0812">Transmembrane</keyword>
<sequence length="158" mass="17992">MARFSTRTMNNVVIFAMLAMIALFNLDSFLPSPDSRQALQVIGSDDYVLRIEHNGNSLEKAGQQWRQVTQTSDRLNVTPNAQLTAWRQAVLAPVSAPDEINQDEAQIVVIWLAGQTQGRVLALYQKSDILLVKFRGSWYRLQQASLHELLPWWQPVEE</sequence>
<dbReference type="AlphaFoldDB" id="A0A918MYA5"/>
<reference evidence="2" key="2">
    <citation type="submission" date="2020-09" db="EMBL/GenBank/DDBJ databases">
        <authorList>
            <person name="Sun Q."/>
            <person name="Kim S."/>
        </authorList>
    </citation>
    <scope>NUCLEOTIDE SEQUENCE</scope>
    <source>
        <strain evidence="2">KCTC 22164</strain>
    </source>
</reference>
<proteinExistence type="predicted"/>
<dbReference type="EMBL" id="BMXP01000003">
    <property type="protein sequence ID" value="GGW85172.1"/>
    <property type="molecule type" value="Genomic_DNA"/>
</dbReference>
<keyword evidence="1" id="KW-0472">Membrane</keyword>
<dbReference type="Proteomes" id="UP000631300">
    <property type="component" value="Unassembled WGS sequence"/>
</dbReference>
<protein>
    <submittedName>
        <fullName evidence="2">Uncharacterized protein</fullName>
    </submittedName>
</protein>
<evidence type="ECO:0000256" key="1">
    <source>
        <dbReference type="SAM" id="Phobius"/>
    </source>
</evidence>